<comment type="caution">
    <text evidence="2">The sequence shown here is derived from an EMBL/GenBank/DDBJ whole genome shotgun (WGS) entry which is preliminary data.</text>
</comment>
<proteinExistence type="predicted"/>
<dbReference type="InterPro" id="IPR049163">
    <property type="entry name" value="Pif1-like_2B_dom"/>
</dbReference>
<dbReference type="Proteomes" id="UP000499080">
    <property type="component" value="Unassembled WGS sequence"/>
</dbReference>
<sequence>MWLLNIGSGNLPEISGSPCDSIEIPHQMLVEENLIEAIYRENLNYMEVEQLANRVILAPTNKKTLEMNRSIIAKVQDEPHTFYSCDSIISEDQNDLQNYPPEFLHDLTPSGMPPHELMLKKGVIVMLIRNLNPKQGLCNGTRLSITGLHENFKSADIVSERNPGGVVFLTRIELSPSDVNLPFVLKCSQFPLIPAYAMTINKSQGQTFDQVGIYFDEPVFSHGQLYVALSRSRNHNHVKSYTKTSEAQGKLLNNEKYFTRNVIYQEYLKLRKVVAKSLEAARWQGQSGYWHENQRTLEVRRRQSSKMSCRRREKEKKKYVSVPSLARTPSCKDRFFRHAGSLLDVSGISL</sequence>
<evidence type="ECO:0000313" key="2">
    <source>
        <dbReference type="EMBL" id="GBL78186.1"/>
    </source>
</evidence>
<protein>
    <recommendedName>
        <fullName evidence="1">DNA helicase Pif1-like 2B domain-containing protein</fullName>
    </recommendedName>
</protein>
<evidence type="ECO:0000259" key="1">
    <source>
        <dbReference type="Pfam" id="PF21530"/>
    </source>
</evidence>
<organism evidence="2 3">
    <name type="scientific">Araneus ventricosus</name>
    <name type="common">Orbweaver spider</name>
    <name type="synonym">Epeira ventricosa</name>
    <dbReference type="NCBI Taxonomy" id="182803"/>
    <lineage>
        <taxon>Eukaryota</taxon>
        <taxon>Metazoa</taxon>
        <taxon>Ecdysozoa</taxon>
        <taxon>Arthropoda</taxon>
        <taxon>Chelicerata</taxon>
        <taxon>Arachnida</taxon>
        <taxon>Araneae</taxon>
        <taxon>Araneomorphae</taxon>
        <taxon>Entelegynae</taxon>
        <taxon>Araneoidea</taxon>
        <taxon>Araneidae</taxon>
        <taxon>Araneus</taxon>
    </lineage>
</organism>
<dbReference type="Pfam" id="PF21530">
    <property type="entry name" value="Pif1_2B_dom"/>
    <property type="match status" value="1"/>
</dbReference>
<dbReference type="InterPro" id="IPR027417">
    <property type="entry name" value="P-loop_NTPase"/>
</dbReference>
<dbReference type="SUPFAM" id="SSF52540">
    <property type="entry name" value="P-loop containing nucleoside triphosphate hydrolases"/>
    <property type="match status" value="1"/>
</dbReference>
<dbReference type="CDD" id="cd18809">
    <property type="entry name" value="SF1_C_RecD"/>
    <property type="match status" value="1"/>
</dbReference>
<dbReference type="Gene3D" id="3.40.50.300">
    <property type="entry name" value="P-loop containing nucleotide triphosphate hydrolases"/>
    <property type="match status" value="1"/>
</dbReference>
<dbReference type="AlphaFoldDB" id="A0A4Y2AG16"/>
<dbReference type="PANTHER" id="PTHR10492">
    <property type="match status" value="1"/>
</dbReference>
<evidence type="ECO:0000313" key="3">
    <source>
        <dbReference type="Proteomes" id="UP000499080"/>
    </source>
</evidence>
<keyword evidence="3" id="KW-1185">Reference proteome</keyword>
<accession>A0A4Y2AG16</accession>
<feature type="domain" description="DNA helicase Pif1-like 2B" evidence="1">
    <location>
        <begin position="102"/>
        <end position="148"/>
    </location>
</feature>
<name>A0A4Y2AG16_ARAVE</name>
<reference evidence="2 3" key="1">
    <citation type="journal article" date="2019" name="Sci. Rep.">
        <title>Orb-weaving spider Araneus ventricosus genome elucidates the spidroin gene catalogue.</title>
        <authorList>
            <person name="Kono N."/>
            <person name="Nakamura H."/>
            <person name="Ohtoshi R."/>
            <person name="Moran D.A.P."/>
            <person name="Shinohara A."/>
            <person name="Yoshida Y."/>
            <person name="Fujiwara M."/>
            <person name="Mori M."/>
            <person name="Tomita M."/>
            <person name="Arakawa K."/>
        </authorList>
    </citation>
    <scope>NUCLEOTIDE SEQUENCE [LARGE SCALE GENOMIC DNA]</scope>
</reference>
<dbReference type="PANTHER" id="PTHR10492:SF57">
    <property type="entry name" value="ATP-DEPENDENT DNA HELICASE"/>
    <property type="match status" value="1"/>
</dbReference>
<dbReference type="OrthoDB" id="6415266at2759"/>
<dbReference type="EMBL" id="BGPR01000015">
    <property type="protein sequence ID" value="GBL78186.1"/>
    <property type="molecule type" value="Genomic_DNA"/>
</dbReference>
<gene>
    <name evidence="2" type="ORF">AVEN_42760_1</name>
</gene>